<organism evidence="1 2">
    <name type="scientific">Malaciobacter molluscorum LMG 25693</name>
    <dbReference type="NCBI Taxonomy" id="870501"/>
    <lineage>
        <taxon>Bacteria</taxon>
        <taxon>Pseudomonadati</taxon>
        <taxon>Campylobacterota</taxon>
        <taxon>Epsilonproteobacteria</taxon>
        <taxon>Campylobacterales</taxon>
        <taxon>Arcobacteraceae</taxon>
        <taxon>Malaciobacter</taxon>
    </lineage>
</organism>
<dbReference type="AlphaFoldDB" id="A0AB33H2H9"/>
<protein>
    <submittedName>
        <fullName evidence="1">Uncharacterized protein</fullName>
    </submittedName>
</protein>
<sequence length="55" mass="6580">MTGEFDAQKNKFLIVLDKDKKELSYKELEELFNIKLEEVSLIYKLLTKYPLLIKD</sequence>
<dbReference type="EMBL" id="CP032098">
    <property type="protein sequence ID" value="AXX92197.1"/>
    <property type="molecule type" value="Genomic_DNA"/>
</dbReference>
<accession>A0AB33H2H9</accession>
<evidence type="ECO:0000313" key="2">
    <source>
        <dbReference type="Proteomes" id="UP000262712"/>
    </source>
</evidence>
<reference evidence="1 2" key="1">
    <citation type="submission" date="2018-08" db="EMBL/GenBank/DDBJ databases">
        <title>Complete genome of the Arcobacter molluscorum type strain LMG 25693.</title>
        <authorList>
            <person name="Miller W.G."/>
            <person name="Yee E."/>
            <person name="Bono J.L."/>
        </authorList>
    </citation>
    <scope>NUCLEOTIDE SEQUENCE [LARGE SCALE GENOMIC DNA]</scope>
    <source>
        <strain evidence="1 2">CECT 7696</strain>
    </source>
</reference>
<proteinExistence type="predicted"/>
<dbReference type="RefSeq" id="WP_164997059.1">
    <property type="nucleotide sequence ID" value="NZ_CP032098.1"/>
</dbReference>
<dbReference type="Proteomes" id="UP000262712">
    <property type="component" value="Chromosome"/>
</dbReference>
<evidence type="ECO:0000313" key="1">
    <source>
        <dbReference type="EMBL" id="AXX92197.1"/>
    </source>
</evidence>
<dbReference type="KEGG" id="amol:AMOL_1216"/>
<gene>
    <name evidence="1" type="ORF">AMOL_1216</name>
</gene>
<name>A0AB33H2H9_9BACT</name>